<evidence type="ECO:0000313" key="2">
    <source>
        <dbReference type="Proteomes" id="UP001283361"/>
    </source>
</evidence>
<organism evidence="1 2">
    <name type="scientific">Elysia crispata</name>
    <name type="common">lettuce slug</name>
    <dbReference type="NCBI Taxonomy" id="231223"/>
    <lineage>
        <taxon>Eukaryota</taxon>
        <taxon>Metazoa</taxon>
        <taxon>Spiralia</taxon>
        <taxon>Lophotrochozoa</taxon>
        <taxon>Mollusca</taxon>
        <taxon>Gastropoda</taxon>
        <taxon>Heterobranchia</taxon>
        <taxon>Euthyneura</taxon>
        <taxon>Panpulmonata</taxon>
        <taxon>Sacoglossa</taxon>
        <taxon>Placobranchoidea</taxon>
        <taxon>Plakobranchidae</taxon>
        <taxon>Elysia</taxon>
    </lineage>
</organism>
<evidence type="ECO:0000313" key="1">
    <source>
        <dbReference type="EMBL" id="KAK3760193.1"/>
    </source>
</evidence>
<gene>
    <name evidence="1" type="ORF">RRG08_010234</name>
</gene>
<dbReference type="EMBL" id="JAWDGP010005041">
    <property type="protein sequence ID" value="KAK3760193.1"/>
    <property type="molecule type" value="Genomic_DNA"/>
</dbReference>
<protein>
    <submittedName>
        <fullName evidence="1">Uncharacterized protein</fullName>
    </submittedName>
</protein>
<name>A0AAE0YZN0_9GAST</name>
<comment type="caution">
    <text evidence="1">The sequence shown here is derived from an EMBL/GenBank/DDBJ whole genome shotgun (WGS) entry which is preliminary data.</text>
</comment>
<dbReference type="AlphaFoldDB" id="A0AAE0YZN0"/>
<proteinExistence type="predicted"/>
<dbReference type="Proteomes" id="UP001283361">
    <property type="component" value="Unassembled WGS sequence"/>
</dbReference>
<accession>A0AAE0YZN0</accession>
<reference evidence="1" key="1">
    <citation type="journal article" date="2023" name="G3 (Bethesda)">
        <title>A reference genome for the long-term kleptoplast-retaining sea slug Elysia crispata morphotype clarki.</title>
        <authorList>
            <person name="Eastman K.E."/>
            <person name="Pendleton A.L."/>
            <person name="Shaikh M.A."/>
            <person name="Suttiyut T."/>
            <person name="Ogas R."/>
            <person name="Tomko P."/>
            <person name="Gavelis G."/>
            <person name="Widhalm J.R."/>
            <person name="Wisecaver J.H."/>
        </authorList>
    </citation>
    <scope>NUCLEOTIDE SEQUENCE</scope>
    <source>
        <strain evidence="1">ECLA1</strain>
    </source>
</reference>
<sequence>MSCICSVSSTKMSFICSVSSTKDIAHLQCIINKRCRASAVYHQQKISRICSVSSTKDVVHLQCIINKRYRASTVYHQQRMSCICSVSSIAKRLLGFKSYRQKDQNQTFDLVQVIRPADEKYA</sequence>
<keyword evidence="2" id="KW-1185">Reference proteome</keyword>